<dbReference type="AlphaFoldDB" id="A0AAN9MMQ0"/>
<comment type="caution">
    <text evidence="2">The sequence shown here is derived from an EMBL/GenBank/DDBJ whole genome shotgun (WGS) entry which is preliminary data.</text>
</comment>
<gene>
    <name evidence="2" type="ORF">VNO80_14919</name>
</gene>
<protein>
    <submittedName>
        <fullName evidence="2">Uncharacterized protein</fullName>
    </submittedName>
</protein>
<keyword evidence="1" id="KW-1133">Transmembrane helix</keyword>
<dbReference type="EMBL" id="JAYMYR010000006">
    <property type="protein sequence ID" value="KAK7355659.1"/>
    <property type="molecule type" value="Genomic_DNA"/>
</dbReference>
<keyword evidence="1" id="KW-0472">Membrane</keyword>
<feature type="transmembrane region" description="Helical" evidence="1">
    <location>
        <begin position="12"/>
        <end position="32"/>
    </location>
</feature>
<proteinExistence type="predicted"/>
<accession>A0AAN9MMQ0</accession>
<dbReference type="Proteomes" id="UP001374584">
    <property type="component" value="Unassembled WGS sequence"/>
</dbReference>
<evidence type="ECO:0000313" key="3">
    <source>
        <dbReference type="Proteomes" id="UP001374584"/>
    </source>
</evidence>
<keyword evidence="3" id="KW-1185">Reference proteome</keyword>
<feature type="transmembrane region" description="Helical" evidence="1">
    <location>
        <begin position="38"/>
        <end position="64"/>
    </location>
</feature>
<evidence type="ECO:0000313" key="2">
    <source>
        <dbReference type="EMBL" id="KAK7355659.1"/>
    </source>
</evidence>
<name>A0AAN9MMQ0_PHACN</name>
<evidence type="ECO:0000256" key="1">
    <source>
        <dbReference type="SAM" id="Phobius"/>
    </source>
</evidence>
<reference evidence="2 3" key="1">
    <citation type="submission" date="2024-01" db="EMBL/GenBank/DDBJ databases">
        <title>The genomes of 5 underutilized Papilionoideae crops provide insights into root nodulation and disease resistanc.</title>
        <authorList>
            <person name="Jiang F."/>
        </authorList>
    </citation>
    <scope>NUCLEOTIDE SEQUENCE [LARGE SCALE GENOMIC DNA]</scope>
    <source>
        <strain evidence="2">JINMINGXINNONG_FW02</strain>
        <tissue evidence="2">Leaves</tissue>
    </source>
</reference>
<organism evidence="2 3">
    <name type="scientific">Phaseolus coccineus</name>
    <name type="common">Scarlet runner bean</name>
    <name type="synonym">Phaseolus multiflorus</name>
    <dbReference type="NCBI Taxonomy" id="3886"/>
    <lineage>
        <taxon>Eukaryota</taxon>
        <taxon>Viridiplantae</taxon>
        <taxon>Streptophyta</taxon>
        <taxon>Embryophyta</taxon>
        <taxon>Tracheophyta</taxon>
        <taxon>Spermatophyta</taxon>
        <taxon>Magnoliopsida</taxon>
        <taxon>eudicotyledons</taxon>
        <taxon>Gunneridae</taxon>
        <taxon>Pentapetalae</taxon>
        <taxon>rosids</taxon>
        <taxon>fabids</taxon>
        <taxon>Fabales</taxon>
        <taxon>Fabaceae</taxon>
        <taxon>Papilionoideae</taxon>
        <taxon>50 kb inversion clade</taxon>
        <taxon>NPAAA clade</taxon>
        <taxon>indigoferoid/millettioid clade</taxon>
        <taxon>Phaseoleae</taxon>
        <taxon>Phaseolus</taxon>
    </lineage>
</organism>
<keyword evidence="1" id="KW-0812">Transmembrane</keyword>
<sequence>MLIHADKESGNALRRPHILLLLYISALASHSLHTQQAFIVLTLLHLFLQIYFPFTTFISFVFLFTSFTSR</sequence>